<keyword evidence="2" id="KW-1133">Transmembrane helix</keyword>
<dbReference type="Proteomes" id="UP000233524">
    <property type="component" value="Unassembled WGS sequence"/>
</dbReference>
<dbReference type="VEuPathDB" id="FungiDB:jhhlp_003175"/>
<dbReference type="InParanoid" id="A0A2N3NGC9"/>
<keyword evidence="2" id="KW-0472">Membrane</keyword>
<sequence length="144" mass="15734">MAPQEVYTGDDVGIAYPKDGSDLGTEQGASGETKGAVQISRGGMIAIIVVVVAVSVIGISMATLFYLAKKREWKIREGIRRSTKKVVAALTPRRAEFPRDVKDGGPRSKHRVRVDEVPPTPRLRPEDLEKGLKAAKKKQALWGR</sequence>
<evidence type="ECO:0000313" key="3">
    <source>
        <dbReference type="EMBL" id="PKS11412.1"/>
    </source>
</evidence>
<reference evidence="3 4" key="1">
    <citation type="journal article" date="2017" name="G3 (Bethesda)">
        <title>First Draft Genome Sequence of the Pathogenic Fungus Lomentospora prolificans (Formerly Scedosporium prolificans).</title>
        <authorList>
            <person name="Luo R."/>
            <person name="Zimin A."/>
            <person name="Workman R."/>
            <person name="Fan Y."/>
            <person name="Pertea G."/>
            <person name="Grossman N."/>
            <person name="Wear M.P."/>
            <person name="Jia B."/>
            <person name="Miller H."/>
            <person name="Casadevall A."/>
            <person name="Timp W."/>
            <person name="Zhang S.X."/>
            <person name="Salzberg S.L."/>
        </authorList>
    </citation>
    <scope>NUCLEOTIDE SEQUENCE [LARGE SCALE GENOMIC DNA]</scope>
    <source>
        <strain evidence="3 4">JHH-5317</strain>
    </source>
</reference>
<protein>
    <submittedName>
        <fullName evidence="3">Uncharacterized protein</fullName>
    </submittedName>
</protein>
<keyword evidence="4" id="KW-1185">Reference proteome</keyword>
<dbReference type="AlphaFoldDB" id="A0A2N3NGC9"/>
<feature type="region of interest" description="Disordered" evidence="1">
    <location>
        <begin position="97"/>
        <end position="130"/>
    </location>
</feature>
<keyword evidence="2" id="KW-0812">Transmembrane</keyword>
<organism evidence="3 4">
    <name type="scientific">Lomentospora prolificans</name>
    <dbReference type="NCBI Taxonomy" id="41688"/>
    <lineage>
        <taxon>Eukaryota</taxon>
        <taxon>Fungi</taxon>
        <taxon>Dikarya</taxon>
        <taxon>Ascomycota</taxon>
        <taxon>Pezizomycotina</taxon>
        <taxon>Sordariomycetes</taxon>
        <taxon>Hypocreomycetidae</taxon>
        <taxon>Microascales</taxon>
        <taxon>Microascaceae</taxon>
        <taxon>Lomentospora</taxon>
    </lineage>
</organism>
<gene>
    <name evidence="3" type="ORF">jhhlp_003175</name>
</gene>
<proteinExistence type="predicted"/>
<name>A0A2N3NGC9_9PEZI</name>
<dbReference type="OrthoDB" id="5425637at2759"/>
<feature type="region of interest" description="Disordered" evidence="1">
    <location>
        <begin position="1"/>
        <end position="30"/>
    </location>
</feature>
<comment type="caution">
    <text evidence="3">The sequence shown here is derived from an EMBL/GenBank/DDBJ whole genome shotgun (WGS) entry which is preliminary data.</text>
</comment>
<evidence type="ECO:0000256" key="2">
    <source>
        <dbReference type="SAM" id="Phobius"/>
    </source>
</evidence>
<feature type="transmembrane region" description="Helical" evidence="2">
    <location>
        <begin position="44"/>
        <end position="67"/>
    </location>
</feature>
<dbReference type="EMBL" id="NLAX01000008">
    <property type="protein sequence ID" value="PKS11412.1"/>
    <property type="molecule type" value="Genomic_DNA"/>
</dbReference>
<evidence type="ECO:0000313" key="4">
    <source>
        <dbReference type="Proteomes" id="UP000233524"/>
    </source>
</evidence>
<feature type="compositionally biased region" description="Basic and acidic residues" evidence="1">
    <location>
        <begin position="97"/>
        <end position="106"/>
    </location>
</feature>
<accession>A0A2N3NGC9</accession>
<evidence type="ECO:0000256" key="1">
    <source>
        <dbReference type="SAM" id="MobiDB-lite"/>
    </source>
</evidence>